<sequence>MIIQVSDDGIGFDVHAQSDSVGLINMKERVELAGGDFKIFSKPLLGTDIKVEIPLRNSFSELKSTDVYSGE</sequence>
<organism evidence="9 10">
    <name type="scientific">Psychrosphaera haliotis</name>
    <dbReference type="NCBI Taxonomy" id="555083"/>
    <lineage>
        <taxon>Bacteria</taxon>
        <taxon>Pseudomonadati</taxon>
        <taxon>Pseudomonadota</taxon>
        <taxon>Gammaproteobacteria</taxon>
        <taxon>Alteromonadales</taxon>
        <taxon>Pseudoalteromonadaceae</taxon>
        <taxon>Psychrosphaera</taxon>
    </lineage>
</organism>
<dbReference type="AlphaFoldDB" id="A0A6N8FA29"/>
<evidence type="ECO:0000256" key="5">
    <source>
        <dbReference type="ARBA" id="ARBA00022777"/>
    </source>
</evidence>
<comment type="subcellular location">
    <subcellularLocation>
        <location evidence="1">Cell membrane</location>
        <topology evidence="1">Multi-pass membrane protein</topology>
    </subcellularLocation>
</comment>
<keyword evidence="6" id="KW-1133">Transmembrane helix</keyword>
<name>A0A6N8FA29_9GAMM</name>
<protein>
    <recommendedName>
        <fullName evidence="11">Histidine kinase/HSP90-like ATPase domain-containing protein</fullName>
    </recommendedName>
</protein>
<dbReference type="Gene3D" id="3.30.565.10">
    <property type="entry name" value="Histidine kinase-like ATPase, C-terminal domain"/>
    <property type="match status" value="1"/>
</dbReference>
<evidence type="ECO:0008006" key="11">
    <source>
        <dbReference type="Google" id="ProtNLM"/>
    </source>
</evidence>
<keyword evidence="2" id="KW-1003">Cell membrane</keyword>
<evidence type="ECO:0000256" key="2">
    <source>
        <dbReference type="ARBA" id="ARBA00022475"/>
    </source>
</evidence>
<accession>A0A6N8FA29</accession>
<evidence type="ECO:0000256" key="7">
    <source>
        <dbReference type="ARBA" id="ARBA00023012"/>
    </source>
</evidence>
<keyword evidence="7" id="KW-0902">Two-component regulatory system</keyword>
<dbReference type="InterPro" id="IPR004358">
    <property type="entry name" value="Sig_transdc_His_kin-like_C"/>
</dbReference>
<dbReference type="GO" id="GO:0016301">
    <property type="term" value="F:kinase activity"/>
    <property type="evidence" value="ECO:0007669"/>
    <property type="project" value="UniProtKB-KW"/>
</dbReference>
<evidence type="ECO:0000256" key="1">
    <source>
        <dbReference type="ARBA" id="ARBA00004651"/>
    </source>
</evidence>
<gene>
    <name evidence="9" type="ORF">GNP35_11065</name>
</gene>
<evidence type="ECO:0000256" key="3">
    <source>
        <dbReference type="ARBA" id="ARBA00022679"/>
    </source>
</evidence>
<dbReference type="PANTHER" id="PTHR24421">
    <property type="entry name" value="NITRATE/NITRITE SENSOR PROTEIN NARX-RELATED"/>
    <property type="match status" value="1"/>
</dbReference>
<keyword evidence="10" id="KW-1185">Reference proteome</keyword>
<evidence type="ECO:0000256" key="8">
    <source>
        <dbReference type="ARBA" id="ARBA00023136"/>
    </source>
</evidence>
<evidence type="ECO:0000256" key="4">
    <source>
        <dbReference type="ARBA" id="ARBA00022692"/>
    </source>
</evidence>
<dbReference type="InterPro" id="IPR050482">
    <property type="entry name" value="Sensor_HK_TwoCompSys"/>
</dbReference>
<keyword evidence="5" id="KW-0418">Kinase</keyword>
<evidence type="ECO:0000256" key="6">
    <source>
        <dbReference type="ARBA" id="ARBA00022989"/>
    </source>
</evidence>
<dbReference type="InterPro" id="IPR036890">
    <property type="entry name" value="HATPase_C_sf"/>
</dbReference>
<dbReference type="EMBL" id="WOCD01000005">
    <property type="protein sequence ID" value="MUH72974.1"/>
    <property type="molecule type" value="Genomic_DNA"/>
</dbReference>
<proteinExistence type="predicted"/>
<keyword evidence="3" id="KW-0808">Transferase</keyword>
<keyword evidence="4" id="KW-0812">Transmembrane</keyword>
<evidence type="ECO:0000313" key="10">
    <source>
        <dbReference type="Proteomes" id="UP000439994"/>
    </source>
</evidence>
<reference evidence="9 10" key="1">
    <citation type="submission" date="2019-11" db="EMBL/GenBank/DDBJ databases">
        <title>P. haliotis isolates from Z. marina roots.</title>
        <authorList>
            <person name="Cohen M."/>
            <person name="Jospin G."/>
            <person name="Eisen J.A."/>
            <person name="Coil D.A."/>
        </authorList>
    </citation>
    <scope>NUCLEOTIDE SEQUENCE [LARGE SCALE GENOMIC DNA]</scope>
    <source>
        <strain evidence="9 10">UCD-MCMsp1aY</strain>
    </source>
</reference>
<keyword evidence="8" id="KW-0472">Membrane</keyword>
<dbReference type="PRINTS" id="PR00344">
    <property type="entry name" value="BCTRLSENSOR"/>
</dbReference>
<dbReference type="GO" id="GO:0000160">
    <property type="term" value="P:phosphorelay signal transduction system"/>
    <property type="evidence" value="ECO:0007669"/>
    <property type="project" value="UniProtKB-KW"/>
</dbReference>
<dbReference type="Proteomes" id="UP000439994">
    <property type="component" value="Unassembled WGS sequence"/>
</dbReference>
<comment type="caution">
    <text evidence="9">The sequence shown here is derived from an EMBL/GenBank/DDBJ whole genome shotgun (WGS) entry which is preliminary data.</text>
</comment>
<evidence type="ECO:0000313" key="9">
    <source>
        <dbReference type="EMBL" id="MUH72974.1"/>
    </source>
</evidence>
<dbReference type="GO" id="GO:0005886">
    <property type="term" value="C:plasma membrane"/>
    <property type="evidence" value="ECO:0007669"/>
    <property type="project" value="UniProtKB-SubCell"/>
</dbReference>
<dbReference type="SUPFAM" id="SSF55874">
    <property type="entry name" value="ATPase domain of HSP90 chaperone/DNA topoisomerase II/histidine kinase"/>
    <property type="match status" value="1"/>
</dbReference>
<dbReference type="PANTHER" id="PTHR24421:SF37">
    <property type="entry name" value="SENSOR HISTIDINE KINASE NARS"/>
    <property type="match status" value="1"/>
</dbReference>
<dbReference type="OrthoDB" id="9797605at2"/>